<comment type="pathway">
    <text evidence="1">Amino-acid biosynthesis; L-tyrosine biosynthesis; (4-hydroxyphenyl)pyruvate from prephenate (NAD(+) route): step 1/1.</text>
</comment>
<dbReference type="Proteomes" id="UP000094296">
    <property type="component" value="Unassembled WGS sequence"/>
</dbReference>
<comment type="caution">
    <text evidence="13">The sequence shown here is derived from an EMBL/GenBank/DDBJ whole genome shotgun (WGS) entry which is preliminary data.</text>
</comment>
<evidence type="ECO:0000256" key="9">
    <source>
        <dbReference type="ARBA" id="ARBA00023141"/>
    </source>
</evidence>
<dbReference type="InterPro" id="IPR050812">
    <property type="entry name" value="Preph/Arog_dehydrog"/>
</dbReference>
<dbReference type="SUPFAM" id="SSF55021">
    <property type="entry name" value="ACT-like"/>
    <property type="match status" value="1"/>
</dbReference>
<dbReference type="AlphaFoldDB" id="A0A1E5G6I9"/>
<proteinExistence type="inferred from homology"/>
<keyword evidence="6" id="KW-0028">Amino-acid biosynthesis</keyword>
<dbReference type="Gene3D" id="3.40.50.720">
    <property type="entry name" value="NAD(P)-binding Rossmann-like Domain"/>
    <property type="match status" value="1"/>
</dbReference>
<sequence>MDKQQICIIGVGLIGGSIALSIKETFSEYDIVGIDTELAYIHEAISLGVIDWGTVDLNQGVENADIIIIATPVKVTEQVIQKLCKIDLKETCIVTDVGSTKDNIYDMANCFRDKNVSFIGGHPMAGSERSGVKAANRRLFENAYYVLTPSDWATEQDIETLKHVLESTKAEIIVMPAKTHDQVVGAISHLPHIVASALVNLIREKKDNPYYTALAAGGFRDITRIASANVDMWRDITVSNRESILELLNDWERHIAEIKEAIEINDIKGIEDFFQTAKNYRDDLPIRQQSLIHQAYQINVDVPDHPGVIGNIASVLGRGGVNIRNIYITHNRERGEGAMRLTFTTRELQKQAYDTLTTAGYTVQLED</sequence>
<dbReference type="Pfam" id="PF20463">
    <property type="entry name" value="PDH_C"/>
    <property type="match status" value="1"/>
</dbReference>
<dbReference type="InterPro" id="IPR046826">
    <property type="entry name" value="PDH_N"/>
</dbReference>
<dbReference type="InterPro" id="IPR003099">
    <property type="entry name" value="Prephen_DH"/>
</dbReference>
<evidence type="ECO:0000256" key="5">
    <source>
        <dbReference type="ARBA" id="ARBA00022498"/>
    </source>
</evidence>
<dbReference type="InterPro" id="IPR046825">
    <property type="entry name" value="PDH_C"/>
</dbReference>
<dbReference type="UniPathway" id="UPA00122">
    <property type="reaction ID" value="UER00961"/>
</dbReference>
<feature type="domain" description="ACT" evidence="12">
    <location>
        <begin position="297"/>
        <end position="367"/>
    </location>
</feature>
<evidence type="ECO:0000313" key="14">
    <source>
        <dbReference type="Proteomes" id="UP000094296"/>
    </source>
</evidence>
<dbReference type="GO" id="GO:0004665">
    <property type="term" value="F:prephenate dehydrogenase (NADP+) activity"/>
    <property type="evidence" value="ECO:0007669"/>
    <property type="project" value="InterPro"/>
</dbReference>
<dbReference type="GO" id="GO:0008977">
    <property type="term" value="F:prephenate dehydrogenase (NAD+) activity"/>
    <property type="evidence" value="ECO:0007669"/>
    <property type="project" value="UniProtKB-EC"/>
</dbReference>
<organism evidence="13 14">
    <name type="scientific">Desulfuribacillus alkaliarsenatis</name>
    <dbReference type="NCBI Taxonomy" id="766136"/>
    <lineage>
        <taxon>Bacteria</taxon>
        <taxon>Bacillati</taxon>
        <taxon>Bacillota</taxon>
        <taxon>Desulfuribacillia</taxon>
        <taxon>Desulfuribacillales</taxon>
        <taxon>Desulfuribacillaceae</taxon>
        <taxon>Desulfuribacillus</taxon>
    </lineage>
</organism>
<dbReference type="PANTHER" id="PTHR21363">
    <property type="entry name" value="PREPHENATE DEHYDROGENASE"/>
    <property type="match status" value="1"/>
</dbReference>
<dbReference type="EC" id="1.3.1.12" evidence="3"/>
<evidence type="ECO:0000256" key="2">
    <source>
        <dbReference type="ARBA" id="ARBA00007964"/>
    </source>
</evidence>
<keyword evidence="8" id="KW-0520">NAD</keyword>
<dbReference type="InterPro" id="IPR008927">
    <property type="entry name" value="6-PGluconate_DH-like_C_sf"/>
</dbReference>
<dbReference type="SUPFAM" id="SSF48179">
    <property type="entry name" value="6-phosphogluconate dehydrogenase C-terminal domain-like"/>
    <property type="match status" value="1"/>
</dbReference>
<dbReference type="EMBL" id="MIJE01000001">
    <property type="protein sequence ID" value="OEF98796.1"/>
    <property type="molecule type" value="Genomic_DNA"/>
</dbReference>
<accession>A0A1E5G6I9</accession>
<evidence type="ECO:0000256" key="8">
    <source>
        <dbReference type="ARBA" id="ARBA00023027"/>
    </source>
</evidence>
<keyword evidence="7" id="KW-0560">Oxidoreductase</keyword>
<protein>
    <recommendedName>
        <fullName evidence="4">Prephenate dehydrogenase</fullName>
        <ecNumber evidence="3">1.3.1.12</ecNumber>
    </recommendedName>
</protein>
<dbReference type="Pfam" id="PF02153">
    <property type="entry name" value="PDH_N"/>
    <property type="match status" value="1"/>
</dbReference>
<evidence type="ECO:0000259" key="12">
    <source>
        <dbReference type="PROSITE" id="PS51671"/>
    </source>
</evidence>
<dbReference type="GO" id="GO:0006571">
    <property type="term" value="P:tyrosine biosynthetic process"/>
    <property type="evidence" value="ECO:0007669"/>
    <property type="project" value="UniProtKB-UniPathway"/>
</dbReference>
<dbReference type="InterPro" id="IPR045865">
    <property type="entry name" value="ACT-like_dom_sf"/>
</dbReference>
<dbReference type="FunFam" id="1.10.3660.10:FF:000003">
    <property type="entry name" value="Prephenate dehydrogenase"/>
    <property type="match status" value="1"/>
</dbReference>
<evidence type="ECO:0000256" key="3">
    <source>
        <dbReference type="ARBA" id="ARBA00012068"/>
    </source>
</evidence>
<dbReference type="PROSITE" id="PS51671">
    <property type="entry name" value="ACT"/>
    <property type="match status" value="1"/>
</dbReference>
<gene>
    <name evidence="13" type="ORF">BHF68_03415</name>
</gene>
<evidence type="ECO:0000256" key="6">
    <source>
        <dbReference type="ARBA" id="ARBA00022605"/>
    </source>
</evidence>
<evidence type="ECO:0000256" key="1">
    <source>
        <dbReference type="ARBA" id="ARBA00005067"/>
    </source>
</evidence>
<dbReference type="NCBIfam" id="NF005107">
    <property type="entry name" value="PRK06545.1-5"/>
    <property type="match status" value="1"/>
</dbReference>
<dbReference type="InterPro" id="IPR036291">
    <property type="entry name" value="NAD(P)-bd_dom_sf"/>
</dbReference>
<comment type="similarity">
    <text evidence="2">Belongs to the prephenate/arogenate dehydrogenase family.</text>
</comment>
<evidence type="ECO:0000256" key="10">
    <source>
        <dbReference type="ARBA" id="ARBA00049260"/>
    </source>
</evidence>
<keyword evidence="14" id="KW-1185">Reference proteome</keyword>
<dbReference type="PROSITE" id="PS51176">
    <property type="entry name" value="PDH_ADH"/>
    <property type="match status" value="1"/>
</dbReference>
<name>A0A1E5G6I9_9FIRM</name>
<reference evidence="13 14" key="1">
    <citation type="submission" date="2016-09" db="EMBL/GenBank/DDBJ databases">
        <title>Draft genome sequence for the type strain of Desulfuribacillus alkaliarsenatis AHT28, an obligately anaerobic, sulfidogenic bacterium isolated from Russian soda lake sediments.</title>
        <authorList>
            <person name="Abin C.A."/>
            <person name="Hollibaugh J.T."/>
        </authorList>
    </citation>
    <scope>NUCLEOTIDE SEQUENCE [LARGE SCALE GENOMIC DNA]</scope>
    <source>
        <strain evidence="13 14">AHT28</strain>
    </source>
</reference>
<evidence type="ECO:0000256" key="4">
    <source>
        <dbReference type="ARBA" id="ARBA00016891"/>
    </source>
</evidence>
<dbReference type="InterPro" id="IPR002912">
    <property type="entry name" value="ACT_dom"/>
</dbReference>
<evidence type="ECO:0000313" key="13">
    <source>
        <dbReference type="EMBL" id="OEF98796.1"/>
    </source>
</evidence>
<dbReference type="FunFam" id="3.40.50.720:FF:000208">
    <property type="entry name" value="Prephenate dehydrogenase"/>
    <property type="match status" value="1"/>
</dbReference>
<comment type="catalytic activity">
    <reaction evidence="10">
        <text>prephenate + NAD(+) = 3-(4-hydroxyphenyl)pyruvate + CO2 + NADH</text>
        <dbReference type="Rhea" id="RHEA:13869"/>
        <dbReference type="ChEBI" id="CHEBI:16526"/>
        <dbReference type="ChEBI" id="CHEBI:29934"/>
        <dbReference type="ChEBI" id="CHEBI:36242"/>
        <dbReference type="ChEBI" id="CHEBI:57540"/>
        <dbReference type="ChEBI" id="CHEBI:57945"/>
        <dbReference type="EC" id="1.3.1.12"/>
    </reaction>
</comment>
<dbReference type="Pfam" id="PF01842">
    <property type="entry name" value="ACT"/>
    <property type="match status" value="1"/>
</dbReference>
<evidence type="ECO:0000259" key="11">
    <source>
        <dbReference type="PROSITE" id="PS51176"/>
    </source>
</evidence>
<keyword evidence="5" id="KW-0827">Tyrosine biosynthesis</keyword>
<dbReference type="STRING" id="766136.BHF68_03415"/>
<feature type="domain" description="Prephenate/arogenate dehydrogenase" evidence="11">
    <location>
        <begin position="4"/>
        <end position="292"/>
    </location>
</feature>
<keyword evidence="9" id="KW-0057">Aromatic amino acid biosynthesis</keyword>
<dbReference type="GO" id="GO:0070403">
    <property type="term" value="F:NAD+ binding"/>
    <property type="evidence" value="ECO:0007669"/>
    <property type="project" value="InterPro"/>
</dbReference>
<evidence type="ECO:0000256" key="7">
    <source>
        <dbReference type="ARBA" id="ARBA00023002"/>
    </source>
</evidence>
<dbReference type="Gene3D" id="3.30.70.260">
    <property type="match status" value="1"/>
</dbReference>
<dbReference type="SUPFAM" id="SSF51735">
    <property type="entry name" value="NAD(P)-binding Rossmann-fold domains"/>
    <property type="match status" value="1"/>
</dbReference>
<dbReference type="PANTHER" id="PTHR21363:SF0">
    <property type="entry name" value="PREPHENATE DEHYDROGENASE [NADP(+)]"/>
    <property type="match status" value="1"/>
</dbReference>
<dbReference type="Gene3D" id="1.10.3660.10">
    <property type="entry name" value="6-phosphogluconate dehydrogenase C-terminal like domain"/>
    <property type="match status" value="1"/>
</dbReference>